<evidence type="ECO:0000313" key="11">
    <source>
        <dbReference type="Proteomes" id="UP000030700"/>
    </source>
</evidence>
<proteinExistence type="inferred from homology"/>
<dbReference type="InterPro" id="IPR050556">
    <property type="entry name" value="Type_II_TA_system_RNase"/>
</dbReference>
<keyword evidence="5 8" id="KW-0378">Hydrolase</keyword>
<reference evidence="10" key="1">
    <citation type="journal article" date="2015" name="PeerJ">
        <title>First genomic representation of candidate bacterial phylum KSB3 points to enhanced environmental sensing as a trigger of wastewater bulking.</title>
        <authorList>
            <person name="Sekiguchi Y."/>
            <person name="Ohashi A."/>
            <person name="Parks D.H."/>
            <person name="Yamauchi T."/>
            <person name="Tyson G.W."/>
            <person name="Hugenholtz P."/>
        </authorList>
    </citation>
    <scope>NUCLEOTIDE SEQUENCE [LARGE SCALE GENOMIC DNA]</scope>
</reference>
<dbReference type="SUPFAM" id="SSF88723">
    <property type="entry name" value="PIN domain-like"/>
    <property type="match status" value="1"/>
</dbReference>
<evidence type="ECO:0000256" key="5">
    <source>
        <dbReference type="ARBA" id="ARBA00022801"/>
    </source>
</evidence>
<dbReference type="GO" id="GO:0090729">
    <property type="term" value="F:toxin activity"/>
    <property type="evidence" value="ECO:0007669"/>
    <property type="project" value="UniProtKB-KW"/>
</dbReference>
<dbReference type="InterPro" id="IPR022907">
    <property type="entry name" value="VapC_family"/>
</dbReference>
<evidence type="ECO:0000259" key="9">
    <source>
        <dbReference type="Pfam" id="PF01850"/>
    </source>
</evidence>
<dbReference type="PANTHER" id="PTHR33653:SF1">
    <property type="entry name" value="RIBONUCLEASE VAPC2"/>
    <property type="match status" value="1"/>
</dbReference>
<evidence type="ECO:0000256" key="2">
    <source>
        <dbReference type="ARBA" id="ARBA00022649"/>
    </source>
</evidence>
<dbReference type="EMBL" id="DF820459">
    <property type="protein sequence ID" value="GAK53227.1"/>
    <property type="molecule type" value="Genomic_DNA"/>
</dbReference>
<evidence type="ECO:0000313" key="10">
    <source>
        <dbReference type="EMBL" id="GAK53227.1"/>
    </source>
</evidence>
<keyword evidence="2 8" id="KW-1277">Toxin-antitoxin system</keyword>
<sequence>MNIVDSSGWLEYFADGPNADFFAPALEDILSLLVPSISVYEVFKRVYQQRGEEAALEAFAAMAQGEVIDLDTTLALNAAKLSVTYKLPMADSIILATAQAHQAVLWTQDADFKDIPGVRYLPKK</sequence>
<dbReference type="GO" id="GO:0004540">
    <property type="term" value="F:RNA nuclease activity"/>
    <property type="evidence" value="ECO:0007669"/>
    <property type="project" value="InterPro"/>
</dbReference>
<evidence type="ECO:0000256" key="8">
    <source>
        <dbReference type="HAMAP-Rule" id="MF_00265"/>
    </source>
</evidence>
<keyword evidence="4 8" id="KW-0479">Metal-binding</keyword>
<comment type="cofactor">
    <cofactor evidence="1 8">
        <name>Mg(2+)</name>
        <dbReference type="ChEBI" id="CHEBI:18420"/>
    </cofactor>
</comment>
<dbReference type="Gene3D" id="3.40.50.1010">
    <property type="entry name" value="5'-nuclease"/>
    <property type="match status" value="1"/>
</dbReference>
<feature type="binding site" evidence="8">
    <location>
        <position position="91"/>
    </location>
    <ligand>
        <name>Mg(2+)</name>
        <dbReference type="ChEBI" id="CHEBI:18420"/>
    </ligand>
</feature>
<dbReference type="CDD" id="cd18686">
    <property type="entry name" value="PIN_VapC-like"/>
    <property type="match status" value="1"/>
</dbReference>
<dbReference type="STRING" id="1499966.U14_04492"/>
<comment type="similarity">
    <text evidence="7 8">Belongs to the PINc/VapC protein family.</text>
</comment>
<dbReference type="HAMAP" id="MF_00265">
    <property type="entry name" value="VapC_Nob1"/>
    <property type="match status" value="1"/>
</dbReference>
<dbReference type="PANTHER" id="PTHR33653">
    <property type="entry name" value="RIBONUCLEASE VAPC2"/>
    <property type="match status" value="1"/>
</dbReference>
<dbReference type="Pfam" id="PF01850">
    <property type="entry name" value="PIN"/>
    <property type="match status" value="1"/>
</dbReference>
<keyword evidence="6 8" id="KW-0460">Magnesium</keyword>
<dbReference type="GO" id="GO:0016787">
    <property type="term" value="F:hydrolase activity"/>
    <property type="evidence" value="ECO:0007669"/>
    <property type="project" value="UniProtKB-KW"/>
</dbReference>
<dbReference type="InterPro" id="IPR002716">
    <property type="entry name" value="PIN_dom"/>
</dbReference>
<dbReference type="InterPro" id="IPR029060">
    <property type="entry name" value="PIN-like_dom_sf"/>
</dbReference>
<dbReference type="AlphaFoldDB" id="A0A0S6W444"/>
<dbReference type="Proteomes" id="UP000030700">
    <property type="component" value="Unassembled WGS sequence"/>
</dbReference>
<keyword evidence="8" id="KW-0800">Toxin</keyword>
<feature type="domain" description="PIN" evidence="9">
    <location>
        <begin position="3"/>
        <end position="116"/>
    </location>
</feature>
<dbReference type="EC" id="3.1.-.-" evidence="8"/>
<gene>
    <name evidence="8" type="primary">vapC</name>
    <name evidence="10" type="ORF">U14_04492</name>
</gene>
<feature type="binding site" evidence="8">
    <location>
        <position position="5"/>
    </location>
    <ligand>
        <name>Mg(2+)</name>
        <dbReference type="ChEBI" id="CHEBI:18420"/>
    </ligand>
</feature>
<evidence type="ECO:0000256" key="4">
    <source>
        <dbReference type="ARBA" id="ARBA00022723"/>
    </source>
</evidence>
<evidence type="ECO:0000256" key="3">
    <source>
        <dbReference type="ARBA" id="ARBA00022722"/>
    </source>
</evidence>
<evidence type="ECO:0000256" key="1">
    <source>
        <dbReference type="ARBA" id="ARBA00001946"/>
    </source>
</evidence>
<comment type="function">
    <text evidence="8">Toxic component of a toxin-antitoxin (TA) system. An RNase.</text>
</comment>
<name>A0A0S6W444_9BACT</name>
<dbReference type="HOGENOM" id="CLU_158031_0_0_0"/>
<evidence type="ECO:0000256" key="6">
    <source>
        <dbReference type="ARBA" id="ARBA00022842"/>
    </source>
</evidence>
<evidence type="ECO:0000256" key="7">
    <source>
        <dbReference type="ARBA" id="ARBA00038093"/>
    </source>
</evidence>
<keyword evidence="11" id="KW-1185">Reference proteome</keyword>
<organism evidence="10">
    <name type="scientific">Candidatus Moduliflexus flocculans</name>
    <dbReference type="NCBI Taxonomy" id="1499966"/>
    <lineage>
        <taxon>Bacteria</taxon>
        <taxon>Candidatus Moduliflexota</taxon>
        <taxon>Candidatus Moduliflexia</taxon>
        <taxon>Candidatus Moduliflexales</taxon>
        <taxon>Candidatus Moduliflexaceae</taxon>
    </lineage>
</organism>
<dbReference type="GO" id="GO:0000287">
    <property type="term" value="F:magnesium ion binding"/>
    <property type="evidence" value="ECO:0007669"/>
    <property type="project" value="UniProtKB-UniRule"/>
</dbReference>
<accession>A0A0S6W444</accession>
<protein>
    <recommendedName>
        <fullName evidence="8">Ribonuclease VapC</fullName>
        <shortName evidence="8">RNase VapC</shortName>
        <ecNumber evidence="8">3.1.-.-</ecNumber>
    </recommendedName>
    <alternativeName>
        <fullName evidence="8">Toxin VapC</fullName>
    </alternativeName>
</protein>
<keyword evidence="3 8" id="KW-0540">Nuclease</keyword>